<evidence type="ECO:0000256" key="2">
    <source>
        <dbReference type="ARBA" id="ARBA00023043"/>
    </source>
</evidence>
<feature type="repeat" description="ANK" evidence="3">
    <location>
        <begin position="488"/>
        <end position="517"/>
    </location>
</feature>
<keyword evidence="5" id="KW-1185">Reference proteome</keyword>
<dbReference type="Pfam" id="PF13637">
    <property type="entry name" value="Ank_4"/>
    <property type="match status" value="1"/>
</dbReference>
<dbReference type="Gene3D" id="1.25.40.20">
    <property type="entry name" value="Ankyrin repeat-containing domain"/>
    <property type="match status" value="4"/>
</dbReference>
<feature type="repeat" description="ANK" evidence="3">
    <location>
        <begin position="303"/>
        <end position="331"/>
    </location>
</feature>
<name>A0A9E8SKK5_9BACT</name>
<sequence length="542" mass="59445">MKQPEGLSKNEPLLWSPGTGTEVWEMFIAAQNGDIDTIKKLLEKDSGLIRGAFDYRTPISFAVQENQLETVAYLLQKGANPIESGTNDTLLQIAKDRGYPEMQALLEKVLNKPHDSAAGEEMGKAIRSRDVNAVRKLLESNVENLNAVDDRGNQPIHWAVMTRNPEMIDLVLSFGADIDKKRPDGARPIQLTNGDYHYRGWRDVPDDVTLKPNDIYLHLKSRGAYVNMCVACLRGEEARVRELLNEDPASANRLSEYGGYYPGAGAPLKNAAMAGHIHIVKLLLENGADPNLPEEGIAPLGHALHSAVVYGQNEIVKLLLAHGAHPNVPVESSADTLTAAMSRNDQELVDLLCSHGAARSVEILAYYGDLRTAAAVFNANPDLANDVVALENAAGEGQDNFVRLMLRYYPDLPKRAAVGVASQGNADPIKSMETAELLFEHGMDPNFSNWLGIRPLHRFAERDDLISAKLFVEKGAELDVVDDQICATPLGWAAKSGRIELVRFLLEKGADPTIPADKPWALPIEWARRRGHSEIVTVLGSQ</sequence>
<keyword evidence="2 3" id="KW-0040">ANK repeat</keyword>
<evidence type="ECO:0000313" key="5">
    <source>
        <dbReference type="Proteomes" id="UP001164653"/>
    </source>
</evidence>
<dbReference type="Pfam" id="PF12796">
    <property type="entry name" value="Ank_2"/>
    <property type="match status" value="3"/>
</dbReference>
<dbReference type="SUPFAM" id="SSF48403">
    <property type="entry name" value="Ankyrin repeat"/>
    <property type="match status" value="2"/>
</dbReference>
<reference evidence="4" key="1">
    <citation type="submission" date="2022-11" db="EMBL/GenBank/DDBJ databases">
        <title>Dyadobacter pollutisoli sp. nov., isolated from plastic dumped soil.</title>
        <authorList>
            <person name="Kim J.M."/>
            <person name="Kim K.R."/>
            <person name="Lee J.K."/>
            <person name="Hao L."/>
            <person name="Jeon C.O."/>
        </authorList>
    </citation>
    <scope>NUCLEOTIDE SEQUENCE</scope>
    <source>
        <strain evidence="4">U1</strain>
    </source>
</reference>
<dbReference type="EMBL" id="CP112998">
    <property type="protein sequence ID" value="WAC12585.1"/>
    <property type="molecule type" value="Genomic_DNA"/>
</dbReference>
<dbReference type="InterPro" id="IPR036770">
    <property type="entry name" value="Ankyrin_rpt-contain_sf"/>
</dbReference>
<dbReference type="InterPro" id="IPR051165">
    <property type="entry name" value="Multifunctional_ANK_Repeat"/>
</dbReference>
<dbReference type="SMART" id="SM00248">
    <property type="entry name" value="ANK"/>
    <property type="match status" value="9"/>
</dbReference>
<feature type="repeat" description="ANK" evidence="3">
    <location>
        <begin position="451"/>
        <end position="483"/>
    </location>
</feature>
<protein>
    <submittedName>
        <fullName evidence="4">Ankyrin repeat domain-containing protein</fullName>
    </submittedName>
</protein>
<dbReference type="PANTHER" id="PTHR24123">
    <property type="entry name" value="ANKYRIN REPEAT-CONTAINING"/>
    <property type="match status" value="1"/>
</dbReference>
<dbReference type="InterPro" id="IPR002110">
    <property type="entry name" value="Ankyrin_rpt"/>
</dbReference>
<proteinExistence type="predicted"/>
<dbReference type="PROSITE" id="PS50297">
    <property type="entry name" value="ANK_REP_REGION"/>
    <property type="match status" value="5"/>
</dbReference>
<feature type="repeat" description="ANK" evidence="3">
    <location>
        <begin position="263"/>
        <end position="295"/>
    </location>
</feature>
<feature type="repeat" description="ANK" evidence="3">
    <location>
        <begin position="151"/>
        <end position="183"/>
    </location>
</feature>
<feature type="repeat" description="ANK" evidence="3">
    <location>
        <begin position="54"/>
        <end position="80"/>
    </location>
</feature>
<dbReference type="PANTHER" id="PTHR24123:SF33">
    <property type="entry name" value="PROTEIN HOS4"/>
    <property type="match status" value="1"/>
</dbReference>
<evidence type="ECO:0000313" key="4">
    <source>
        <dbReference type="EMBL" id="WAC12585.1"/>
    </source>
</evidence>
<evidence type="ECO:0000256" key="3">
    <source>
        <dbReference type="PROSITE-ProRule" id="PRU00023"/>
    </source>
</evidence>
<accession>A0A9E8SKK5</accession>
<organism evidence="4 5">
    <name type="scientific">Dyadobacter pollutisoli</name>
    <dbReference type="NCBI Taxonomy" id="2910158"/>
    <lineage>
        <taxon>Bacteria</taxon>
        <taxon>Pseudomonadati</taxon>
        <taxon>Bacteroidota</taxon>
        <taxon>Cytophagia</taxon>
        <taxon>Cytophagales</taxon>
        <taxon>Spirosomataceae</taxon>
        <taxon>Dyadobacter</taxon>
    </lineage>
</organism>
<gene>
    <name evidence="4" type="ORF">ON006_01200</name>
</gene>
<dbReference type="RefSeq" id="WP_244823285.1">
    <property type="nucleotide sequence ID" value="NZ_CP112998.1"/>
</dbReference>
<keyword evidence="1" id="KW-0677">Repeat</keyword>
<dbReference type="PROSITE" id="PS50088">
    <property type="entry name" value="ANK_REPEAT"/>
    <property type="match status" value="6"/>
</dbReference>
<dbReference type="AlphaFoldDB" id="A0A9E8SKK5"/>
<evidence type="ECO:0000256" key="1">
    <source>
        <dbReference type="ARBA" id="ARBA00022737"/>
    </source>
</evidence>
<dbReference type="Proteomes" id="UP001164653">
    <property type="component" value="Chromosome"/>
</dbReference>
<dbReference type="KEGG" id="dpf:ON006_01200"/>